<name>A0A6A8DIL8_9BACI</name>
<keyword evidence="4" id="KW-1185">Reference proteome</keyword>
<dbReference type="InterPro" id="IPR036237">
    <property type="entry name" value="Xyl_isomerase-like_sf"/>
</dbReference>
<evidence type="ECO:0000256" key="1">
    <source>
        <dbReference type="ARBA" id="ARBA00023235"/>
    </source>
</evidence>
<dbReference type="PANTHER" id="PTHR43489">
    <property type="entry name" value="ISOMERASE"/>
    <property type="match status" value="1"/>
</dbReference>
<sequence length="327" mass="36909">MYINQQIIPVQGLLHMSLPWIMEKLNKCLILDYNPHCNNGGMEMKIGVNTWVWCSPLTTERLLEIIPKAKGIGFDAVEIAAEDWSLLDTKKIRKELEEANMGVTVCGAFGPDRDLIHEDEKIRENAMNYVVQTIQNTRELGGSLFAGPIYSAVGKARPTTEEEKKIEKEYFFNAMKKITEVARENGVTLGLEPLNRFETDFVNTVEQAVQLVDLVDHPNLGIHLDTFHMGIEEKNMPEAIRTAGHRLKHFHACENDRGTPGTGLVQWEEIKTALSDINYKGFLTIESFTPGVIEIAKAAAIWRPLETSQDKLAKDGHDFLRNLISNH</sequence>
<evidence type="ECO:0000313" key="3">
    <source>
        <dbReference type="EMBL" id="MRH41152.1"/>
    </source>
</evidence>
<dbReference type="PANTHER" id="PTHR43489:SF7">
    <property type="entry name" value="3-DEHYDRO-D-GULOSIDE 4-EPIMERASE-RELATED"/>
    <property type="match status" value="1"/>
</dbReference>
<organism evidence="3 4">
    <name type="scientific">Aquibacillus halophilus</name>
    <dbReference type="NCBI Taxonomy" id="930132"/>
    <lineage>
        <taxon>Bacteria</taxon>
        <taxon>Bacillati</taxon>
        <taxon>Bacillota</taxon>
        <taxon>Bacilli</taxon>
        <taxon>Bacillales</taxon>
        <taxon>Bacillaceae</taxon>
        <taxon>Aquibacillus</taxon>
    </lineage>
</organism>
<dbReference type="OrthoDB" id="9814946at2"/>
<comment type="caution">
    <text evidence="3">The sequence shown here is derived from an EMBL/GenBank/DDBJ whole genome shotgun (WGS) entry which is preliminary data.</text>
</comment>
<dbReference type="Pfam" id="PF01261">
    <property type="entry name" value="AP_endonuc_2"/>
    <property type="match status" value="1"/>
</dbReference>
<evidence type="ECO:0000259" key="2">
    <source>
        <dbReference type="Pfam" id="PF01261"/>
    </source>
</evidence>
<proteinExistence type="predicted"/>
<dbReference type="Gene3D" id="3.20.20.150">
    <property type="entry name" value="Divalent-metal-dependent TIM barrel enzymes"/>
    <property type="match status" value="1"/>
</dbReference>
<dbReference type="InterPro" id="IPR050417">
    <property type="entry name" value="Sugar_Epim/Isomerase"/>
</dbReference>
<dbReference type="SUPFAM" id="SSF51658">
    <property type="entry name" value="Xylose isomerase-like"/>
    <property type="match status" value="1"/>
</dbReference>
<dbReference type="Proteomes" id="UP000799092">
    <property type="component" value="Unassembled WGS sequence"/>
</dbReference>
<evidence type="ECO:0000313" key="4">
    <source>
        <dbReference type="Proteomes" id="UP000799092"/>
    </source>
</evidence>
<accession>A0A6A8DIL8</accession>
<reference evidence="3" key="1">
    <citation type="submission" date="2019-11" db="EMBL/GenBank/DDBJ databases">
        <authorList>
            <person name="Li J."/>
        </authorList>
    </citation>
    <scope>NUCLEOTIDE SEQUENCE</scope>
    <source>
        <strain evidence="3">B6B</strain>
    </source>
</reference>
<dbReference type="InterPro" id="IPR013022">
    <property type="entry name" value="Xyl_isomerase-like_TIM-brl"/>
</dbReference>
<protein>
    <submittedName>
        <fullName evidence="3">TIM barrel protein</fullName>
    </submittedName>
</protein>
<dbReference type="EMBL" id="WJNG01000001">
    <property type="protein sequence ID" value="MRH41152.1"/>
    <property type="molecule type" value="Genomic_DNA"/>
</dbReference>
<gene>
    <name evidence="3" type="ORF">GH741_00500</name>
</gene>
<dbReference type="AlphaFoldDB" id="A0A6A8DIL8"/>
<keyword evidence="1" id="KW-0413">Isomerase</keyword>
<dbReference type="GO" id="GO:0016853">
    <property type="term" value="F:isomerase activity"/>
    <property type="evidence" value="ECO:0007669"/>
    <property type="project" value="UniProtKB-KW"/>
</dbReference>
<feature type="domain" description="Xylose isomerase-like TIM barrel" evidence="2">
    <location>
        <begin position="68"/>
        <end position="322"/>
    </location>
</feature>